<proteinExistence type="predicted"/>
<sequence>MPSEKKVNELFILIISVIFISIGVYFTFYQKPTPSEPTHMCSKETPSYCTNEKACIAISLFWWNDSCHLDSEEISKPSEFSDYNYFQAMKHLELVPKPTASMVKKPNNIAENEKIVKRFIKQKGDIANAYLFVDTSVDNGKPLTVWDSIYISLQRIAINYNQEYPYKPFIDGHLLRSKTIKVPEGTATRLLYDMRNIPFTEIPYSDKNEPIYKNLIEMLNNEYPDGLNIIENANDIIFEFKTFLSTLRNGGFINKVSIGYECAENTPDCELSVIEK</sequence>
<comment type="caution">
    <text evidence="2">The sequence shown here is derived from an EMBL/GenBank/DDBJ whole genome shotgun (WGS) entry which is preliminary data.</text>
</comment>
<organism evidence="2 3">
    <name type="scientific">Candidatus Komeilibacteria bacterium CG_4_9_14_0_8_um_filter_36_9</name>
    <dbReference type="NCBI Taxonomy" id="1974473"/>
    <lineage>
        <taxon>Bacteria</taxon>
        <taxon>Candidatus Komeiliibacteriota</taxon>
    </lineage>
</organism>
<keyword evidence="1" id="KW-1133">Transmembrane helix</keyword>
<name>A0A2M8DQU6_9BACT</name>
<protein>
    <submittedName>
        <fullName evidence="2">Uncharacterized protein</fullName>
    </submittedName>
</protein>
<accession>A0A2M8DQU6</accession>
<evidence type="ECO:0000313" key="2">
    <source>
        <dbReference type="EMBL" id="PJC01741.1"/>
    </source>
</evidence>
<keyword evidence="1" id="KW-0472">Membrane</keyword>
<evidence type="ECO:0000313" key="3">
    <source>
        <dbReference type="Proteomes" id="UP000230136"/>
    </source>
</evidence>
<feature type="transmembrane region" description="Helical" evidence="1">
    <location>
        <begin position="7"/>
        <end position="28"/>
    </location>
</feature>
<keyword evidence="1" id="KW-0812">Transmembrane</keyword>
<gene>
    <name evidence="2" type="ORF">CO073_03010</name>
</gene>
<dbReference type="EMBL" id="PFSY01000136">
    <property type="protein sequence ID" value="PJC01741.1"/>
    <property type="molecule type" value="Genomic_DNA"/>
</dbReference>
<evidence type="ECO:0000256" key="1">
    <source>
        <dbReference type="SAM" id="Phobius"/>
    </source>
</evidence>
<dbReference type="AlphaFoldDB" id="A0A2M8DQU6"/>
<dbReference type="Proteomes" id="UP000230136">
    <property type="component" value="Unassembled WGS sequence"/>
</dbReference>
<reference evidence="3" key="1">
    <citation type="submission" date="2017-09" db="EMBL/GenBank/DDBJ databases">
        <title>Depth-based differentiation of microbial function through sediment-hosted aquifers and enrichment of novel symbionts in the deep terrestrial subsurface.</title>
        <authorList>
            <person name="Probst A.J."/>
            <person name="Ladd B."/>
            <person name="Jarett J.K."/>
            <person name="Geller-Mcgrath D.E."/>
            <person name="Sieber C.M.K."/>
            <person name="Emerson J.B."/>
            <person name="Anantharaman K."/>
            <person name="Thomas B.C."/>
            <person name="Malmstrom R."/>
            <person name="Stieglmeier M."/>
            <person name="Klingl A."/>
            <person name="Woyke T."/>
            <person name="Ryan C.M."/>
            <person name="Banfield J.F."/>
        </authorList>
    </citation>
    <scope>NUCLEOTIDE SEQUENCE [LARGE SCALE GENOMIC DNA]</scope>
</reference>